<feature type="transmembrane region" description="Helical" evidence="2">
    <location>
        <begin position="48"/>
        <end position="70"/>
    </location>
</feature>
<reference evidence="3 4" key="1">
    <citation type="submission" date="2020-08" db="EMBL/GenBank/DDBJ databases">
        <title>Sequencing the genomes of 1000 actinobacteria strains.</title>
        <authorList>
            <person name="Klenk H.-P."/>
        </authorList>
    </citation>
    <scope>NUCLEOTIDE SEQUENCE [LARGE SCALE GENOMIC DNA]</scope>
    <source>
        <strain evidence="3 4">DSM 41654</strain>
    </source>
</reference>
<feature type="transmembrane region" description="Helical" evidence="2">
    <location>
        <begin position="12"/>
        <end position="36"/>
    </location>
</feature>
<feature type="transmembrane region" description="Helical" evidence="2">
    <location>
        <begin position="82"/>
        <end position="100"/>
    </location>
</feature>
<sequence length="574" mass="62137">MARPSLTRAHRALLGLVAVGACLISGIGFAGSYSAVRELALHKGFGNFAYAFPIGVDAGIVVLLALDLVLTWLRIPFPLLRQAAWLLTVATIAFNAAASWGDPLGMGMHAVIPVLFVVVVEASRHAVGRIAAISADRHMESVRLMRWVLSPVPTFRLWRRMKLWELRSYDEVVRLEQNRLVYRAQLRFRYGRGWRRSAPIQALLPLKLAKYGVPLDVNLLDRIDPPVVPAAAAVAPTEAAPERAVGQATAEVPTVSAAVAVPALAKLAAARWRDGQNAQELQEAAMPQTESGAPTRMARPVTALRDIRAEARPQAAAPHQVAEAAEAPETARAAETTPNVARPVGQPSPWFKAPTGEPRPPQPAPQQQSQRPLRQQPQAAQPQRVQPLQPQQRQPQPQQSPVPARQRVEAQADVRPELTHDEESLSPAMVPDSAQAQPHPVAEAPVAEFPVPAAATPQPMVDNVFAPKVRAQNRPDAPAPAASPAPAQGPAAGAEPMPQQQPFQAQQLTVDLAVEALVAYQDAYGHEPDEGRLADFLFTQYGVSGKRPDAPVSQSEIRRILPELRDRYATLGRE</sequence>
<evidence type="ECO:0000313" key="4">
    <source>
        <dbReference type="Proteomes" id="UP000540506"/>
    </source>
</evidence>
<dbReference type="RefSeq" id="WP_221521512.1">
    <property type="nucleotide sequence ID" value="NZ_JACHJV010000001.1"/>
</dbReference>
<name>A0A7W7R0S0_KITKI</name>
<protein>
    <recommendedName>
        <fullName evidence="5">DUF2637 domain-containing protein</fullName>
    </recommendedName>
</protein>
<dbReference type="InterPro" id="IPR021235">
    <property type="entry name" value="DUF2637"/>
</dbReference>
<dbReference type="PANTHER" id="PTHR23242:SF9">
    <property type="entry name" value="TRANSCRIPTION FACTOR HOXA13"/>
    <property type="match status" value="1"/>
</dbReference>
<feature type="region of interest" description="Disordered" evidence="1">
    <location>
        <begin position="463"/>
        <end position="506"/>
    </location>
</feature>
<feature type="compositionally biased region" description="Basic and acidic residues" evidence="1">
    <location>
        <begin position="406"/>
        <end position="423"/>
    </location>
</feature>
<accession>A0A7W7R0S0</accession>
<dbReference type="PANTHER" id="PTHR23242">
    <property type="entry name" value="TRANSCRIPTION FACTOR HOXA13"/>
    <property type="match status" value="1"/>
</dbReference>
<feature type="compositionally biased region" description="Low complexity" evidence="1">
    <location>
        <begin position="365"/>
        <end position="405"/>
    </location>
</feature>
<keyword evidence="2" id="KW-0472">Membrane</keyword>
<feature type="compositionally biased region" description="Low complexity" evidence="1">
    <location>
        <begin position="434"/>
        <end position="450"/>
    </location>
</feature>
<keyword evidence="2" id="KW-1133">Transmembrane helix</keyword>
<evidence type="ECO:0000256" key="1">
    <source>
        <dbReference type="SAM" id="MobiDB-lite"/>
    </source>
</evidence>
<comment type="caution">
    <text evidence="3">The sequence shown here is derived from an EMBL/GenBank/DDBJ whole genome shotgun (WGS) entry which is preliminary data.</text>
</comment>
<dbReference type="PROSITE" id="PS51257">
    <property type="entry name" value="PROKAR_LIPOPROTEIN"/>
    <property type="match status" value="1"/>
</dbReference>
<keyword evidence="2" id="KW-0812">Transmembrane</keyword>
<dbReference type="AlphaFoldDB" id="A0A7W7R0S0"/>
<feature type="compositionally biased region" description="Low complexity" evidence="1">
    <location>
        <begin position="484"/>
        <end position="506"/>
    </location>
</feature>
<feature type="region of interest" description="Disordered" evidence="1">
    <location>
        <begin position="311"/>
        <end position="450"/>
    </location>
</feature>
<gene>
    <name evidence="3" type="ORF">FHR34_002309</name>
</gene>
<proteinExistence type="predicted"/>
<dbReference type="Pfam" id="PF10935">
    <property type="entry name" value="DUF2637"/>
    <property type="match status" value="1"/>
</dbReference>
<feature type="compositionally biased region" description="Low complexity" evidence="1">
    <location>
        <begin position="313"/>
        <end position="338"/>
    </location>
</feature>
<dbReference type="Proteomes" id="UP000540506">
    <property type="component" value="Unassembled WGS sequence"/>
</dbReference>
<evidence type="ECO:0000313" key="3">
    <source>
        <dbReference type="EMBL" id="MBB4923316.1"/>
    </source>
</evidence>
<dbReference type="EMBL" id="JACHJV010000001">
    <property type="protein sequence ID" value="MBB4923316.1"/>
    <property type="molecule type" value="Genomic_DNA"/>
</dbReference>
<keyword evidence="4" id="KW-1185">Reference proteome</keyword>
<evidence type="ECO:0008006" key="5">
    <source>
        <dbReference type="Google" id="ProtNLM"/>
    </source>
</evidence>
<organism evidence="3 4">
    <name type="scientific">Kitasatospora kifunensis</name>
    <name type="common">Streptomyces kifunensis</name>
    <dbReference type="NCBI Taxonomy" id="58351"/>
    <lineage>
        <taxon>Bacteria</taxon>
        <taxon>Bacillati</taxon>
        <taxon>Actinomycetota</taxon>
        <taxon>Actinomycetes</taxon>
        <taxon>Kitasatosporales</taxon>
        <taxon>Streptomycetaceae</taxon>
        <taxon>Kitasatospora</taxon>
    </lineage>
</organism>
<evidence type="ECO:0000256" key="2">
    <source>
        <dbReference type="SAM" id="Phobius"/>
    </source>
</evidence>